<evidence type="ECO:0000313" key="3">
    <source>
        <dbReference type="Proteomes" id="UP000011715"/>
    </source>
</evidence>
<reference evidence="2" key="5">
    <citation type="submission" date="2015-06" db="UniProtKB">
        <authorList>
            <consortium name="EnsemblFungi"/>
        </authorList>
    </citation>
    <scope>IDENTIFICATION</scope>
    <source>
        <strain evidence="2">ATCC 64411</strain>
    </source>
</reference>
<accession>A0A0C4E6B1</accession>
<dbReference type="Proteomes" id="UP000011715">
    <property type="component" value="Unassembled WGS sequence"/>
</dbReference>
<dbReference type="EnsemblFungi" id="MAPG_08042T0">
    <property type="protein sequence ID" value="MAPG_08042T0"/>
    <property type="gene ID" value="MAPG_08042"/>
</dbReference>
<keyword evidence="3" id="KW-1185">Reference proteome</keyword>
<organism evidence="2 3">
    <name type="scientific">Magnaporthiopsis poae (strain ATCC 64411 / 73-15)</name>
    <name type="common">Kentucky bluegrass fungus</name>
    <name type="synonym">Magnaporthe poae</name>
    <dbReference type="NCBI Taxonomy" id="644358"/>
    <lineage>
        <taxon>Eukaryota</taxon>
        <taxon>Fungi</taxon>
        <taxon>Dikarya</taxon>
        <taxon>Ascomycota</taxon>
        <taxon>Pezizomycotina</taxon>
        <taxon>Sordariomycetes</taxon>
        <taxon>Sordariomycetidae</taxon>
        <taxon>Magnaporthales</taxon>
        <taxon>Magnaporthaceae</taxon>
        <taxon>Magnaporthiopsis</taxon>
    </lineage>
</organism>
<dbReference type="VEuPathDB" id="FungiDB:MAPG_08042"/>
<proteinExistence type="predicted"/>
<evidence type="ECO:0000313" key="1">
    <source>
        <dbReference type="EMBL" id="KLU89065.1"/>
    </source>
</evidence>
<sequence>MAGWQPGEAKGAGLGGVAVKGAGEGERDLQIFWVVAWREQSTSSNGGVST</sequence>
<protein>
    <submittedName>
        <fullName evidence="1 2">Uncharacterized protein</fullName>
    </submittedName>
</protein>
<dbReference type="EMBL" id="GL876972">
    <property type="protein sequence ID" value="KLU89065.1"/>
    <property type="molecule type" value="Genomic_DNA"/>
</dbReference>
<gene>
    <name evidence="1" type="ORF">MAPG_08042</name>
</gene>
<evidence type="ECO:0000313" key="2">
    <source>
        <dbReference type="EnsemblFungi" id="MAPG_08042T0"/>
    </source>
</evidence>
<name>A0A0C4E6B1_MAGP6</name>
<reference evidence="3" key="1">
    <citation type="submission" date="2010-05" db="EMBL/GenBank/DDBJ databases">
        <title>The genome sequence of Magnaporthe poae strain ATCC 64411.</title>
        <authorList>
            <person name="Ma L.-J."/>
            <person name="Dead R."/>
            <person name="Young S."/>
            <person name="Zeng Q."/>
            <person name="Koehrsen M."/>
            <person name="Alvarado L."/>
            <person name="Berlin A."/>
            <person name="Chapman S.B."/>
            <person name="Chen Z."/>
            <person name="Freedman E."/>
            <person name="Gellesch M."/>
            <person name="Goldberg J."/>
            <person name="Griggs A."/>
            <person name="Gujja S."/>
            <person name="Heilman E.R."/>
            <person name="Heiman D."/>
            <person name="Hepburn T."/>
            <person name="Howarth C."/>
            <person name="Jen D."/>
            <person name="Larson L."/>
            <person name="Mehta T."/>
            <person name="Neiman D."/>
            <person name="Pearson M."/>
            <person name="Roberts A."/>
            <person name="Saif S."/>
            <person name="Shea T."/>
            <person name="Shenoy N."/>
            <person name="Sisk P."/>
            <person name="Stolte C."/>
            <person name="Sykes S."/>
            <person name="Walk T."/>
            <person name="White J."/>
            <person name="Yandava C."/>
            <person name="Haas B."/>
            <person name="Nusbaum C."/>
            <person name="Birren B."/>
        </authorList>
    </citation>
    <scope>NUCLEOTIDE SEQUENCE [LARGE SCALE GENOMIC DNA]</scope>
    <source>
        <strain evidence="3">ATCC 64411 / 73-15</strain>
    </source>
</reference>
<reference evidence="1" key="2">
    <citation type="submission" date="2010-05" db="EMBL/GenBank/DDBJ databases">
        <title>The Genome Sequence of Magnaporthe poae strain ATCC 64411.</title>
        <authorList>
            <consortium name="The Broad Institute Genome Sequencing Platform"/>
            <consortium name="Broad Institute Genome Sequencing Center for Infectious Disease"/>
            <person name="Ma L.-J."/>
            <person name="Dead R."/>
            <person name="Young S."/>
            <person name="Zeng Q."/>
            <person name="Koehrsen M."/>
            <person name="Alvarado L."/>
            <person name="Berlin A."/>
            <person name="Chapman S.B."/>
            <person name="Chen Z."/>
            <person name="Freedman E."/>
            <person name="Gellesch M."/>
            <person name="Goldberg J."/>
            <person name="Griggs A."/>
            <person name="Gujja S."/>
            <person name="Heilman E.R."/>
            <person name="Heiman D."/>
            <person name="Hepburn T."/>
            <person name="Howarth C."/>
            <person name="Jen D."/>
            <person name="Larson L."/>
            <person name="Mehta T."/>
            <person name="Neiman D."/>
            <person name="Pearson M."/>
            <person name="Roberts A."/>
            <person name="Saif S."/>
            <person name="Shea T."/>
            <person name="Shenoy N."/>
            <person name="Sisk P."/>
            <person name="Stolte C."/>
            <person name="Sykes S."/>
            <person name="Walk T."/>
            <person name="White J."/>
            <person name="Yandava C."/>
            <person name="Haas B."/>
            <person name="Nusbaum C."/>
            <person name="Birren B."/>
        </authorList>
    </citation>
    <scope>NUCLEOTIDE SEQUENCE</scope>
    <source>
        <strain evidence="1">ATCC 64411</strain>
    </source>
</reference>
<reference evidence="1" key="3">
    <citation type="submission" date="2011-03" db="EMBL/GenBank/DDBJ databases">
        <title>Annotation of Magnaporthe poae ATCC 64411.</title>
        <authorList>
            <person name="Ma L.-J."/>
            <person name="Dead R."/>
            <person name="Young S.K."/>
            <person name="Zeng Q."/>
            <person name="Gargeya S."/>
            <person name="Fitzgerald M."/>
            <person name="Haas B."/>
            <person name="Abouelleil A."/>
            <person name="Alvarado L."/>
            <person name="Arachchi H.M."/>
            <person name="Berlin A."/>
            <person name="Brown A."/>
            <person name="Chapman S.B."/>
            <person name="Chen Z."/>
            <person name="Dunbar C."/>
            <person name="Freedman E."/>
            <person name="Gearin G."/>
            <person name="Gellesch M."/>
            <person name="Goldberg J."/>
            <person name="Griggs A."/>
            <person name="Gujja S."/>
            <person name="Heiman D."/>
            <person name="Howarth C."/>
            <person name="Larson L."/>
            <person name="Lui A."/>
            <person name="MacDonald P.J.P."/>
            <person name="Mehta T."/>
            <person name="Montmayeur A."/>
            <person name="Murphy C."/>
            <person name="Neiman D."/>
            <person name="Pearson M."/>
            <person name="Priest M."/>
            <person name="Roberts A."/>
            <person name="Saif S."/>
            <person name="Shea T."/>
            <person name="Shenoy N."/>
            <person name="Sisk P."/>
            <person name="Stolte C."/>
            <person name="Sykes S."/>
            <person name="Yandava C."/>
            <person name="Wortman J."/>
            <person name="Nusbaum C."/>
            <person name="Birren B."/>
        </authorList>
    </citation>
    <scope>NUCLEOTIDE SEQUENCE</scope>
    <source>
        <strain evidence="1">ATCC 64411</strain>
    </source>
</reference>
<reference evidence="2" key="4">
    <citation type="journal article" date="2015" name="G3 (Bethesda)">
        <title>Genome sequences of three phytopathogenic species of the Magnaporthaceae family of fungi.</title>
        <authorList>
            <person name="Okagaki L.H."/>
            <person name="Nunes C.C."/>
            <person name="Sailsbery J."/>
            <person name="Clay B."/>
            <person name="Brown D."/>
            <person name="John T."/>
            <person name="Oh Y."/>
            <person name="Young N."/>
            <person name="Fitzgerald M."/>
            <person name="Haas B.J."/>
            <person name="Zeng Q."/>
            <person name="Young S."/>
            <person name="Adiconis X."/>
            <person name="Fan L."/>
            <person name="Levin J.Z."/>
            <person name="Mitchell T.K."/>
            <person name="Okubara P.A."/>
            <person name="Farman M.L."/>
            <person name="Kohn L.M."/>
            <person name="Birren B."/>
            <person name="Ma L.-J."/>
            <person name="Dean R.A."/>
        </authorList>
    </citation>
    <scope>NUCLEOTIDE SEQUENCE</scope>
    <source>
        <strain evidence="2">ATCC 64411 / 73-15</strain>
    </source>
</reference>
<dbReference type="AlphaFoldDB" id="A0A0C4E6B1"/>
<dbReference type="EMBL" id="ADBL01001939">
    <property type="status" value="NOT_ANNOTATED_CDS"/>
    <property type="molecule type" value="Genomic_DNA"/>
</dbReference>